<gene>
    <name evidence="1" type="ORF">AC812_00185</name>
</gene>
<dbReference type="EMBL" id="LGHJ01000001">
    <property type="protein sequence ID" value="KPL79281.1"/>
    <property type="molecule type" value="Genomic_DNA"/>
</dbReference>
<accession>A0A0P6XGL6</accession>
<name>A0A0P6XGL6_9CHLR</name>
<dbReference type="STRING" id="360411.AC812_00185"/>
<sequence>MYRKPYIVLIALLVLAAGFILLMAQKPGEAKSEAAAQTALPTAVGEVIQAAQSVTPVMAAEVEMSAAQVREALVERAKQHLFKPGWVMVRETLTNFTNREEYVVVPMNGQIIPKNWVRETWLLVNEDLKVVAGYSVVKSFKGEPLLETIVSDGSFGKMIQPENLPGWQEEHWLYLDLFERMIEYDGGKSATFSLIEQGAKRLLRVFSQDFYPSAGYTEGVEGAIVSSFSTSYYDWETGQFLLSEDWAVLTDGSHKQINRLEVEVEYSPAPPAEVVARFTGEIKQ</sequence>
<dbReference type="AlphaFoldDB" id="A0A0P6XGL6"/>
<comment type="caution">
    <text evidence="1">The sequence shown here is derived from an EMBL/GenBank/DDBJ whole genome shotgun (WGS) entry which is preliminary data.</text>
</comment>
<evidence type="ECO:0000313" key="1">
    <source>
        <dbReference type="EMBL" id="KPL79281.1"/>
    </source>
</evidence>
<dbReference type="Proteomes" id="UP000050514">
    <property type="component" value="Unassembled WGS sequence"/>
</dbReference>
<organism evidence="1 2">
    <name type="scientific">Bellilinea caldifistulae</name>
    <dbReference type="NCBI Taxonomy" id="360411"/>
    <lineage>
        <taxon>Bacteria</taxon>
        <taxon>Bacillati</taxon>
        <taxon>Chloroflexota</taxon>
        <taxon>Anaerolineae</taxon>
        <taxon>Anaerolineales</taxon>
        <taxon>Anaerolineaceae</taxon>
        <taxon>Bellilinea</taxon>
    </lineage>
</organism>
<keyword evidence="2" id="KW-1185">Reference proteome</keyword>
<proteinExistence type="predicted"/>
<dbReference type="RefSeq" id="WP_061912950.1">
    <property type="nucleotide sequence ID" value="NZ_DF967971.1"/>
</dbReference>
<evidence type="ECO:0000313" key="2">
    <source>
        <dbReference type="Proteomes" id="UP000050514"/>
    </source>
</evidence>
<reference evidence="1 2" key="1">
    <citation type="submission" date="2015-07" db="EMBL/GenBank/DDBJ databases">
        <title>Draft genome of Bellilinea caldifistulae DSM 17877.</title>
        <authorList>
            <person name="Hemp J."/>
            <person name="Ward L.M."/>
            <person name="Pace L.A."/>
            <person name="Fischer W.W."/>
        </authorList>
    </citation>
    <scope>NUCLEOTIDE SEQUENCE [LARGE SCALE GENOMIC DNA]</scope>
    <source>
        <strain evidence="1 2">GOMI-1</strain>
    </source>
</reference>
<protein>
    <submittedName>
        <fullName evidence="1">Uncharacterized protein</fullName>
    </submittedName>
</protein>